<name>A0A0B3RPP7_9RHOB</name>
<organism evidence="2 3">
    <name type="scientific">Mameliella alba</name>
    <dbReference type="NCBI Taxonomy" id="561184"/>
    <lineage>
        <taxon>Bacteria</taxon>
        <taxon>Pseudomonadati</taxon>
        <taxon>Pseudomonadota</taxon>
        <taxon>Alphaproteobacteria</taxon>
        <taxon>Rhodobacterales</taxon>
        <taxon>Roseobacteraceae</taxon>
        <taxon>Mameliella</taxon>
    </lineage>
</organism>
<accession>A0A0B3RPP7</accession>
<comment type="caution">
    <text evidence="2">The sequence shown here is derived from an EMBL/GenBank/DDBJ whole genome shotgun (WGS) entry which is preliminary data.</text>
</comment>
<dbReference type="Gene3D" id="3.40.50.2000">
    <property type="entry name" value="Glycogen Phosphorylase B"/>
    <property type="match status" value="1"/>
</dbReference>
<dbReference type="GO" id="GO:0016757">
    <property type="term" value="F:glycosyltransferase activity"/>
    <property type="evidence" value="ECO:0007669"/>
    <property type="project" value="InterPro"/>
</dbReference>
<sequence>MILVDITTSYNFRHWKAMGLLRVEQEVIRAFRSAYGEAVTFGIYHPVLGGYYRVPPGEIDALLSARAWKVPARDRVAMSPSRWRRHLRRLRLARDIRRAIRSFPGSDPATEIRRDAAIAGALSCVSLEEYSSLRRWLGRAERLAPKLGPWMSRTDMVNHQLHHGQLDAQAEARFAPDNAIAPEEVTQYLSVGGFWSDNRYEYAYHARKAHGWTVHYLIYDLIPVLWRHLTEPTTKETFPLALHWVLWGVDQVWTISDTTRQDLLAHIDDHGYPPLPDRWVTPVLLGADSASDEATPEVTRGTLARHDLDAGGFVLMVGTLEPRKNHEFAYRLWRELHKRHPGAVLPLVFVGQPGWNMEGFTEMLAEDVGLPHRAIRILTDVDDEALGVLYETCRFTLYPSHYEGWGLPVVESLNHGKPCLTSDAPSIVEAAQGAADTLPLMDGEAWMARALALMTDADTYAGALARAEAFGGYSWEEFRANLLADFEAFLQDGAVESRAG</sequence>
<keyword evidence="2" id="KW-0808">Transferase</keyword>
<evidence type="ECO:0000313" key="2">
    <source>
        <dbReference type="EMBL" id="KHQ49782.1"/>
    </source>
</evidence>
<dbReference type="CDD" id="cd03809">
    <property type="entry name" value="GT4_MtfB-like"/>
    <property type="match status" value="1"/>
</dbReference>
<proteinExistence type="predicted"/>
<feature type="domain" description="Glycosyl transferase family 1" evidence="1">
    <location>
        <begin position="313"/>
        <end position="431"/>
    </location>
</feature>
<keyword evidence="3" id="KW-1185">Reference proteome</keyword>
<dbReference type="PANTHER" id="PTHR46401:SF8">
    <property type="entry name" value="BLL6006 PROTEIN"/>
    <property type="match status" value="1"/>
</dbReference>
<dbReference type="Proteomes" id="UP000030960">
    <property type="component" value="Unassembled WGS sequence"/>
</dbReference>
<dbReference type="SUPFAM" id="SSF53756">
    <property type="entry name" value="UDP-Glycosyltransferase/glycogen phosphorylase"/>
    <property type="match status" value="1"/>
</dbReference>
<dbReference type="RefSeq" id="WP_043147138.1">
    <property type="nucleotide sequence ID" value="NZ_JSUQ01000042.1"/>
</dbReference>
<dbReference type="OrthoDB" id="9790710at2"/>
<dbReference type="AlphaFoldDB" id="A0A0B3RPP7"/>
<reference evidence="2 3" key="1">
    <citation type="submission" date="2014-10" db="EMBL/GenBank/DDBJ databases">
        <title>Genome sequence of Ponticoccus sp. strain UMTAT08 isolated from clonal culture of toxic dinoflagellate Alexandrium tamiyavanichii.</title>
        <authorList>
            <person name="Gan H.Y."/>
            <person name="Muhd D.-D."/>
            <person name="Mohd Noor M.E."/>
            <person name="Yeong Y.S."/>
            <person name="Usup G."/>
        </authorList>
    </citation>
    <scope>NUCLEOTIDE SEQUENCE [LARGE SCALE GENOMIC DNA]</scope>
    <source>
        <strain evidence="2 3">UMTAT08</strain>
    </source>
</reference>
<protein>
    <submittedName>
        <fullName evidence="2">Putative glycosyltransferase WbpX</fullName>
    </submittedName>
</protein>
<dbReference type="InterPro" id="IPR001296">
    <property type="entry name" value="Glyco_trans_1"/>
</dbReference>
<dbReference type="Pfam" id="PF00534">
    <property type="entry name" value="Glycos_transf_1"/>
    <property type="match status" value="1"/>
</dbReference>
<dbReference type="PATRIC" id="fig|1515334.3.peg.5670"/>
<dbReference type="EMBL" id="JSUQ01000042">
    <property type="protein sequence ID" value="KHQ49782.1"/>
    <property type="molecule type" value="Genomic_DNA"/>
</dbReference>
<evidence type="ECO:0000313" key="3">
    <source>
        <dbReference type="Proteomes" id="UP000030960"/>
    </source>
</evidence>
<gene>
    <name evidence="2" type="ORF">OA50_05678</name>
</gene>
<evidence type="ECO:0000259" key="1">
    <source>
        <dbReference type="Pfam" id="PF00534"/>
    </source>
</evidence>
<dbReference type="PANTHER" id="PTHR46401">
    <property type="entry name" value="GLYCOSYLTRANSFERASE WBBK-RELATED"/>
    <property type="match status" value="1"/>
</dbReference>